<organism evidence="2">
    <name type="scientific">hydrothermal vent metagenome</name>
    <dbReference type="NCBI Taxonomy" id="652676"/>
    <lineage>
        <taxon>unclassified sequences</taxon>
        <taxon>metagenomes</taxon>
        <taxon>ecological metagenomes</taxon>
    </lineage>
</organism>
<sequence>HTVRDPERWYDSTAETIYRATNSFPPWVLTLFPMLGRFADLQERLIWERIFNGRFSDRSYAIDIFNQYTNEVRQHVPPEKLLVFQVKEGWEPLCAFLDVPLPDLPFPHVNDREVMRRRLKMTRFVFTKLPLILAGLLGLLGLWYWRHRNKSKDVAMNEGRDVAINE</sequence>
<reference evidence="2" key="1">
    <citation type="submission" date="2018-06" db="EMBL/GenBank/DDBJ databases">
        <authorList>
            <person name="Zhirakovskaya E."/>
        </authorList>
    </citation>
    <scope>NUCLEOTIDE SEQUENCE</scope>
</reference>
<dbReference type="EMBL" id="UOEU01000485">
    <property type="protein sequence ID" value="VAW33824.1"/>
    <property type="molecule type" value="Genomic_DNA"/>
</dbReference>
<proteinExistence type="predicted"/>
<dbReference type="Gene3D" id="3.40.50.300">
    <property type="entry name" value="P-loop containing nucleotide triphosphate hydrolases"/>
    <property type="match status" value="1"/>
</dbReference>
<evidence type="ECO:0000256" key="1">
    <source>
        <dbReference type="SAM" id="Phobius"/>
    </source>
</evidence>
<dbReference type="Pfam" id="PF17784">
    <property type="entry name" value="Sulfotransfer_4"/>
    <property type="match status" value="1"/>
</dbReference>
<feature type="non-terminal residue" evidence="2">
    <location>
        <position position="1"/>
    </location>
</feature>
<keyword evidence="1" id="KW-1133">Transmembrane helix</keyword>
<keyword evidence="1" id="KW-0812">Transmembrane</keyword>
<protein>
    <submittedName>
        <fullName evidence="2">Uncharacterized protein</fullName>
    </submittedName>
</protein>
<keyword evidence="1" id="KW-0472">Membrane</keyword>
<evidence type="ECO:0000313" key="2">
    <source>
        <dbReference type="EMBL" id="VAW33824.1"/>
    </source>
</evidence>
<dbReference type="SUPFAM" id="SSF52540">
    <property type="entry name" value="P-loop containing nucleoside triphosphate hydrolases"/>
    <property type="match status" value="1"/>
</dbReference>
<dbReference type="AlphaFoldDB" id="A0A3B0VQD5"/>
<dbReference type="InterPro" id="IPR040632">
    <property type="entry name" value="Sulfotransfer_4"/>
</dbReference>
<dbReference type="PANTHER" id="PTHR36978:SF4">
    <property type="entry name" value="P-LOOP CONTAINING NUCLEOSIDE TRIPHOSPHATE HYDROLASE PROTEIN"/>
    <property type="match status" value="1"/>
</dbReference>
<accession>A0A3B0VQD5</accession>
<dbReference type="InterPro" id="IPR027417">
    <property type="entry name" value="P-loop_NTPase"/>
</dbReference>
<dbReference type="PANTHER" id="PTHR36978">
    <property type="entry name" value="P-LOOP CONTAINING NUCLEOTIDE TRIPHOSPHATE HYDROLASE"/>
    <property type="match status" value="1"/>
</dbReference>
<feature type="transmembrane region" description="Helical" evidence="1">
    <location>
        <begin position="125"/>
        <end position="145"/>
    </location>
</feature>
<gene>
    <name evidence="2" type="ORF">MNBD_CHLOROFLEXI01-4979</name>
</gene>
<name>A0A3B0VQD5_9ZZZZ</name>